<protein>
    <submittedName>
        <fullName evidence="3">Uncharacterized protein</fullName>
    </submittedName>
</protein>
<feature type="domain" description="DUF5648" evidence="2">
    <location>
        <begin position="379"/>
        <end position="517"/>
    </location>
</feature>
<dbReference type="InterPro" id="IPR012338">
    <property type="entry name" value="Beta-lactam/transpept-like"/>
</dbReference>
<dbReference type="PANTHER" id="PTHR46825">
    <property type="entry name" value="D-ALANYL-D-ALANINE-CARBOXYPEPTIDASE/ENDOPEPTIDASE AMPH"/>
    <property type="match status" value="1"/>
</dbReference>
<dbReference type="Pfam" id="PF00144">
    <property type="entry name" value="Beta-lactamase"/>
    <property type="match status" value="1"/>
</dbReference>
<dbReference type="Gene3D" id="2.150.10.10">
    <property type="entry name" value="Serralysin-like metalloprotease, C-terminal"/>
    <property type="match status" value="1"/>
</dbReference>
<dbReference type="InterPro" id="IPR050491">
    <property type="entry name" value="AmpC-like"/>
</dbReference>
<comment type="caution">
    <text evidence="3">The sequence shown here is derived from an EMBL/GenBank/DDBJ whole genome shotgun (WGS) entry which is preliminary data.</text>
</comment>
<gene>
    <name evidence="3" type="ORF">VZ95_02400</name>
</gene>
<dbReference type="SUPFAM" id="SSF51120">
    <property type="entry name" value="beta-Roll"/>
    <property type="match status" value="1"/>
</dbReference>
<keyword evidence="4" id="KW-1185">Reference proteome</keyword>
<dbReference type="PANTHER" id="PTHR46825:SF9">
    <property type="entry name" value="BETA-LACTAMASE-RELATED DOMAIN-CONTAINING PROTEIN"/>
    <property type="match status" value="1"/>
</dbReference>
<dbReference type="InterPro" id="IPR011049">
    <property type="entry name" value="Serralysin-like_metalloprot_C"/>
</dbReference>
<evidence type="ECO:0000313" key="4">
    <source>
        <dbReference type="Proteomes" id="UP000033774"/>
    </source>
</evidence>
<proteinExistence type="predicted"/>
<sequence length="519" mass="54829">MTDVVQNLSRVHGTQEALALVRGVAPTGKAGEAFHYSNTNFELLGRIAETVTGQTLEALCQSRVFEPAGMRQTTTVGWPLTENQSHGYLVTGDGTLFDATGLPVDIGGDGGLITTTADMVRFLDALFTQKILLSEADLARMTQPLTTVNRFDGGSLTFGFGMSSIRTGTDVFHGFSGGEATNLSATHWSAATGSIVSTMENRDRVPEGKTATYDLNLQELARLAQTGTVSGLTLLDATDTLTISDSSAAALALRMGTDGVTLVQGTSEIRFAALHSDQVSFADGSRLLIGTASSETLSGSAGNDRFVESGGQDWLSGGAGQDHLSLAGARAEYQLSQDGAGGWLLSSAAGTSRLTGIETLDFADQTYALPSPAVSGPEVHRFYNKAVGTHFWTASESEIAALKAKGGGFTYEGPVFHAAGTDGTLDVFRLFHAKSGRHFYTASADERNAVLANGKSGYRDEGVAFKAYSGDSGPQEAVHRLFHTKTGTHFYTDSLAEKDALLLGQKDFTYEGIAFWVMS</sequence>
<dbReference type="AlphaFoldDB" id="A0A0F3IWA5"/>
<accession>A0A0F3IWA5</accession>
<evidence type="ECO:0000259" key="1">
    <source>
        <dbReference type="Pfam" id="PF00144"/>
    </source>
</evidence>
<reference evidence="3 4" key="1">
    <citation type="submission" date="2015-03" db="EMBL/GenBank/DDBJ databases">
        <title>Draft genome sequence of Elstera litoralis.</title>
        <authorList>
            <person name="Rahalkar M.C."/>
            <person name="Dhakephalkar P.K."/>
            <person name="Pore S.D."/>
            <person name="Arora P."/>
            <person name="Kapse N.G."/>
            <person name="Pandit P.S."/>
        </authorList>
    </citation>
    <scope>NUCLEOTIDE SEQUENCE [LARGE SCALE GENOMIC DNA]</scope>
    <source>
        <strain evidence="3 4">Dia-1</strain>
    </source>
</reference>
<evidence type="ECO:0000313" key="3">
    <source>
        <dbReference type="EMBL" id="KJV10828.1"/>
    </source>
</evidence>
<name>A0A0F3IWA5_9PROT</name>
<dbReference type="Gene3D" id="3.40.710.10">
    <property type="entry name" value="DD-peptidase/beta-lactamase superfamily"/>
    <property type="match status" value="1"/>
</dbReference>
<feature type="domain" description="Beta-lactamase-related" evidence="1">
    <location>
        <begin position="12"/>
        <end position="177"/>
    </location>
</feature>
<dbReference type="InterPro" id="IPR001466">
    <property type="entry name" value="Beta-lactam-related"/>
</dbReference>
<organism evidence="3 4">
    <name type="scientific">Elstera litoralis</name>
    <dbReference type="NCBI Taxonomy" id="552518"/>
    <lineage>
        <taxon>Bacteria</taxon>
        <taxon>Pseudomonadati</taxon>
        <taxon>Pseudomonadota</taxon>
        <taxon>Alphaproteobacteria</taxon>
        <taxon>Rhodospirillales</taxon>
        <taxon>Rhodospirillaceae</taxon>
        <taxon>Elstera</taxon>
    </lineage>
</organism>
<dbReference type="SUPFAM" id="SSF56601">
    <property type="entry name" value="beta-lactamase/transpeptidase-like"/>
    <property type="match status" value="1"/>
</dbReference>
<dbReference type="EMBL" id="LAJY01000039">
    <property type="protein sequence ID" value="KJV10828.1"/>
    <property type="molecule type" value="Genomic_DNA"/>
</dbReference>
<dbReference type="InterPro" id="IPR043708">
    <property type="entry name" value="DUF5648"/>
</dbReference>
<dbReference type="Pfam" id="PF18885">
    <property type="entry name" value="DUF5648"/>
    <property type="match status" value="1"/>
</dbReference>
<dbReference type="RefSeq" id="WP_045774457.1">
    <property type="nucleotide sequence ID" value="NZ_LAJY01000039.1"/>
</dbReference>
<dbReference type="Proteomes" id="UP000033774">
    <property type="component" value="Unassembled WGS sequence"/>
</dbReference>
<evidence type="ECO:0000259" key="2">
    <source>
        <dbReference type="Pfam" id="PF18885"/>
    </source>
</evidence>